<comment type="caution">
    <text evidence="2">The sequence shown here is derived from an EMBL/GenBank/DDBJ whole genome shotgun (WGS) entry which is preliminary data.</text>
</comment>
<dbReference type="PANTHER" id="PTHR45947">
    <property type="entry name" value="SULFOQUINOVOSYL TRANSFERASE SQD2"/>
    <property type="match status" value="1"/>
</dbReference>
<feature type="non-terminal residue" evidence="2">
    <location>
        <position position="1"/>
    </location>
</feature>
<reference evidence="2" key="1">
    <citation type="journal article" date="2014" name="Front. Microbiol.">
        <title>High frequency of phylogenetically diverse reductive dehalogenase-homologous genes in deep subseafloor sedimentary metagenomes.</title>
        <authorList>
            <person name="Kawai M."/>
            <person name="Futagami T."/>
            <person name="Toyoda A."/>
            <person name="Takaki Y."/>
            <person name="Nishi S."/>
            <person name="Hori S."/>
            <person name="Arai W."/>
            <person name="Tsubouchi T."/>
            <person name="Morono Y."/>
            <person name="Uchiyama I."/>
            <person name="Ito T."/>
            <person name="Fujiyama A."/>
            <person name="Inagaki F."/>
            <person name="Takami H."/>
        </authorList>
    </citation>
    <scope>NUCLEOTIDE SEQUENCE</scope>
    <source>
        <strain evidence="2">Expedition CK06-06</strain>
    </source>
</reference>
<proteinExistence type="predicted"/>
<dbReference type="GO" id="GO:0016757">
    <property type="term" value="F:glycosyltransferase activity"/>
    <property type="evidence" value="ECO:0007669"/>
    <property type="project" value="InterPro"/>
</dbReference>
<dbReference type="PANTHER" id="PTHR45947:SF3">
    <property type="entry name" value="SULFOQUINOVOSYL TRANSFERASE SQD2"/>
    <property type="match status" value="1"/>
</dbReference>
<dbReference type="Gene3D" id="3.40.50.2000">
    <property type="entry name" value="Glycogen Phosphorylase B"/>
    <property type="match status" value="2"/>
</dbReference>
<accession>X1VWF8</accession>
<feature type="domain" description="Glycosyl transferase family 1" evidence="1">
    <location>
        <begin position="58"/>
        <end position="129"/>
    </location>
</feature>
<protein>
    <recommendedName>
        <fullName evidence="1">Glycosyl transferase family 1 domain-containing protein</fullName>
    </recommendedName>
</protein>
<sequence length="135" mass="15793">TIRFLRKWFRKLNAKIAVSQPAMEFANKHLPGNYEIIPNGIDLEHFSPDVLPIHEFCDGKLNVLFVGRLEKRKGVNYLLKAYQRVKEEIPNSRLLIVGPGTRLRHKYERHVKRNRLKDVVFIGHVSYDEGRIPAH</sequence>
<dbReference type="SUPFAM" id="SSF53756">
    <property type="entry name" value="UDP-Glycosyltransferase/glycogen phosphorylase"/>
    <property type="match status" value="1"/>
</dbReference>
<gene>
    <name evidence="2" type="ORF">S12H4_60467</name>
</gene>
<dbReference type="Pfam" id="PF00534">
    <property type="entry name" value="Glycos_transf_1"/>
    <property type="match status" value="1"/>
</dbReference>
<dbReference type="CDD" id="cd03801">
    <property type="entry name" value="GT4_PimA-like"/>
    <property type="match status" value="1"/>
</dbReference>
<dbReference type="InterPro" id="IPR001296">
    <property type="entry name" value="Glyco_trans_1"/>
</dbReference>
<evidence type="ECO:0000259" key="1">
    <source>
        <dbReference type="Pfam" id="PF00534"/>
    </source>
</evidence>
<feature type="non-terminal residue" evidence="2">
    <location>
        <position position="135"/>
    </location>
</feature>
<organism evidence="2">
    <name type="scientific">marine sediment metagenome</name>
    <dbReference type="NCBI Taxonomy" id="412755"/>
    <lineage>
        <taxon>unclassified sequences</taxon>
        <taxon>metagenomes</taxon>
        <taxon>ecological metagenomes</taxon>
    </lineage>
</organism>
<dbReference type="InterPro" id="IPR050194">
    <property type="entry name" value="Glycosyltransferase_grp1"/>
</dbReference>
<dbReference type="AlphaFoldDB" id="X1VWF8"/>
<name>X1VWF8_9ZZZZ</name>
<dbReference type="EMBL" id="BARW01039807">
    <property type="protein sequence ID" value="GAJ22841.1"/>
    <property type="molecule type" value="Genomic_DNA"/>
</dbReference>
<evidence type="ECO:0000313" key="2">
    <source>
        <dbReference type="EMBL" id="GAJ22841.1"/>
    </source>
</evidence>